<protein>
    <submittedName>
        <fullName evidence="7">Tetrathionate response regulatory protein TtrR</fullName>
    </submittedName>
</protein>
<dbReference type="GO" id="GO:0006355">
    <property type="term" value="P:regulation of DNA-templated transcription"/>
    <property type="evidence" value="ECO:0007669"/>
    <property type="project" value="InterPro"/>
</dbReference>
<dbReference type="Gene3D" id="3.40.50.2300">
    <property type="match status" value="1"/>
</dbReference>
<evidence type="ECO:0000256" key="4">
    <source>
        <dbReference type="PROSITE-ProRule" id="PRU00169"/>
    </source>
</evidence>
<dbReference type="SMART" id="SM00421">
    <property type="entry name" value="HTH_LUXR"/>
    <property type="match status" value="1"/>
</dbReference>
<keyword evidence="8" id="KW-1185">Reference proteome</keyword>
<dbReference type="Pfam" id="PF00072">
    <property type="entry name" value="Response_reg"/>
    <property type="match status" value="1"/>
</dbReference>
<evidence type="ECO:0000256" key="1">
    <source>
        <dbReference type="ARBA" id="ARBA00023015"/>
    </source>
</evidence>
<dbReference type="Gene3D" id="1.10.10.10">
    <property type="entry name" value="Winged helix-like DNA-binding domain superfamily/Winged helix DNA-binding domain"/>
    <property type="match status" value="1"/>
</dbReference>
<evidence type="ECO:0000256" key="3">
    <source>
        <dbReference type="ARBA" id="ARBA00023163"/>
    </source>
</evidence>
<reference evidence="7 8" key="1">
    <citation type="submission" date="2019-02" db="EMBL/GenBank/DDBJ databases">
        <title>Deep-cultivation of Planctomycetes and their phenomic and genomic characterization uncovers novel biology.</title>
        <authorList>
            <person name="Wiegand S."/>
            <person name="Jogler M."/>
            <person name="Boedeker C."/>
            <person name="Pinto D."/>
            <person name="Vollmers J."/>
            <person name="Rivas-Marin E."/>
            <person name="Kohn T."/>
            <person name="Peeters S.H."/>
            <person name="Heuer A."/>
            <person name="Rast P."/>
            <person name="Oberbeckmann S."/>
            <person name="Bunk B."/>
            <person name="Jeske O."/>
            <person name="Meyerdierks A."/>
            <person name="Storesund J.E."/>
            <person name="Kallscheuer N."/>
            <person name="Luecker S."/>
            <person name="Lage O.M."/>
            <person name="Pohl T."/>
            <person name="Merkel B.J."/>
            <person name="Hornburger P."/>
            <person name="Mueller R.-W."/>
            <person name="Bruemmer F."/>
            <person name="Labrenz M."/>
            <person name="Spormann A.M."/>
            <person name="Op Den Camp H."/>
            <person name="Overmann J."/>
            <person name="Amann R."/>
            <person name="Jetten M.S.M."/>
            <person name="Mascher T."/>
            <person name="Medema M.H."/>
            <person name="Devos D.P."/>
            <person name="Kaster A.-K."/>
            <person name="Ovreas L."/>
            <person name="Rohde M."/>
            <person name="Galperin M.Y."/>
            <person name="Jogler C."/>
        </authorList>
    </citation>
    <scope>NUCLEOTIDE SEQUENCE [LARGE SCALE GENOMIC DNA]</scope>
    <source>
        <strain evidence="7 8">Mal64</strain>
    </source>
</reference>
<evidence type="ECO:0000313" key="7">
    <source>
        <dbReference type="EMBL" id="TWT90407.1"/>
    </source>
</evidence>
<dbReference type="InterPro" id="IPR001789">
    <property type="entry name" value="Sig_transdc_resp-reg_receiver"/>
</dbReference>
<gene>
    <name evidence="7" type="primary">ttrR_1</name>
    <name evidence="7" type="ORF">Mal64_07960</name>
</gene>
<dbReference type="CDD" id="cd06170">
    <property type="entry name" value="LuxR_C_like"/>
    <property type="match status" value="1"/>
</dbReference>
<feature type="domain" description="Response regulatory" evidence="6">
    <location>
        <begin position="6"/>
        <end position="120"/>
    </location>
</feature>
<name>A0A5C5ZTM2_9BACT</name>
<dbReference type="EMBL" id="SJPQ01000001">
    <property type="protein sequence ID" value="TWT90407.1"/>
    <property type="molecule type" value="Genomic_DNA"/>
</dbReference>
<evidence type="ECO:0000313" key="8">
    <source>
        <dbReference type="Proteomes" id="UP000315440"/>
    </source>
</evidence>
<dbReference type="GO" id="GO:0000160">
    <property type="term" value="P:phosphorelay signal transduction system"/>
    <property type="evidence" value="ECO:0007669"/>
    <property type="project" value="InterPro"/>
</dbReference>
<dbReference type="SUPFAM" id="SSF52172">
    <property type="entry name" value="CheY-like"/>
    <property type="match status" value="1"/>
</dbReference>
<dbReference type="PROSITE" id="PS50110">
    <property type="entry name" value="RESPONSE_REGULATORY"/>
    <property type="match status" value="1"/>
</dbReference>
<dbReference type="Pfam" id="PF00196">
    <property type="entry name" value="GerE"/>
    <property type="match status" value="1"/>
</dbReference>
<accession>A0A5C5ZTM2</accession>
<dbReference type="RefSeq" id="WP_146397260.1">
    <property type="nucleotide sequence ID" value="NZ_SJPQ01000001.1"/>
</dbReference>
<dbReference type="SMART" id="SM00448">
    <property type="entry name" value="REC"/>
    <property type="match status" value="1"/>
</dbReference>
<comment type="caution">
    <text evidence="7">The sequence shown here is derived from an EMBL/GenBank/DDBJ whole genome shotgun (WGS) entry which is preliminary data.</text>
</comment>
<evidence type="ECO:0000259" key="6">
    <source>
        <dbReference type="PROSITE" id="PS50110"/>
    </source>
</evidence>
<feature type="domain" description="HTH luxR-type" evidence="5">
    <location>
        <begin position="136"/>
        <end position="201"/>
    </location>
</feature>
<dbReference type="InterPro" id="IPR016032">
    <property type="entry name" value="Sig_transdc_resp-reg_C-effctor"/>
</dbReference>
<keyword evidence="1" id="KW-0805">Transcription regulation</keyword>
<proteinExistence type="predicted"/>
<dbReference type="Proteomes" id="UP000315440">
    <property type="component" value="Unassembled WGS sequence"/>
</dbReference>
<keyword evidence="3" id="KW-0804">Transcription</keyword>
<sequence length="234" mass="26141">MDTKPTVYVVDPDPRVRSRVALESKAWGMACEEFATMQDYALEASGNRPGCLVMENALPVGQDEHPLQQLRSRGDTTPVIAMTDEMNVSTVIECYEQGAWSVLEKPIALEKLRRYVECAIEFDTRSLEFVRRHQSLLQSNDALTDREKAVLGMIVSGRLNKSIANELDVSVRTVESVRASILRKYEAATAAELAAKATEFELLDEALLRVGSPIYLQYRNRGRLEAGQRLGVCC</sequence>
<dbReference type="AlphaFoldDB" id="A0A5C5ZTM2"/>
<dbReference type="PRINTS" id="PR00038">
    <property type="entry name" value="HTHLUXR"/>
</dbReference>
<dbReference type="PROSITE" id="PS50043">
    <property type="entry name" value="HTH_LUXR_2"/>
    <property type="match status" value="1"/>
</dbReference>
<dbReference type="InterPro" id="IPR011006">
    <property type="entry name" value="CheY-like_superfamily"/>
</dbReference>
<keyword evidence="2" id="KW-0238">DNA-binding</keyword>
<dbReference type="SUPFAM" id="SSF46894">
    <property type="entry name" value="C-terminal effector domain of the bipartite response regulators"/>
    <property type="match status" value="1"/>
</dbReference>
<comment type="caution">
    <text evidence="4">Lacks conserved residue(s) required for the propagation of feature annotation.</text>
</comment>
<dbReference type="InterPro" id="IPR000792">
    <property type="entry name" value="Tscrpt_reg_LuxR_C"/>
</dbReference>
<dbReference type="InterPro" id="IPR036388">
    <property type="entry name" value="WH-like_DNA-bd_sf"/>
</dbReference>
<evidence type="ECO:0000256" key="2">
    <source>
        <dbReference type="ARBA" id="ARBA00023125"/>
    </source>
</evidence>
<evidence type="ECO:0000259" key="5">
    <source>
        <dbReference type="PROSITE" id="PS50043"/>
    </source>
</evidence>
<dbReference type="PANTHER" id="PTHR44688">
    <property type="entry name" value="DNA-BINDING TRANSCRIPTIONAL ACTIVATOR DEVR_DOSR"/>
    <property type="match status" value="1"/>
</dbReference>
<dbReference type="GO" id="GO:0003677">
    <property type="term" value="F:DNA binding"/>
    <property type="evidence" value="ECO:0007669"/>
    <property type="project" value="UniProtKB-KW"/>
</dbReference>
<organism evidence="7 8">
    <name type="scientific">Pseudobythopirellula maris</name>
    <dbReference type="NCBI Taxonomy" id="2527991"/>
    <lineage>
        <taxon>Bacteria</taxon>
        <taxon>Pseudomonadati</taxon>
        <taxon>Planctomycetota</taxon>
        <taxon>Planctomycetia</taxon>
        <taxon>Pirellulales</taxon>
        <taxon>Lacipirellulaceae</taxon>
        <taxon>Pseudobythopirellula</taxon>
    </lineage>
</organism>
<dbReference type="OrthoDB" id="271936at2"/>
<dbReference type="PANTHER" id="PTHR44688:SF16">
    <property type="entry name" value="DNA-BINDING TRANSCRIPTIONAL ACTIVATOR DEVR_DOSR"/>
    <property type="match status" value="1"/>
</dbReference>
<dbReference type="PROSITE" id="PS00622">
    <property type="entry name" value="HTH_LUXR_1"/>
    <property type="match status" value="1"/>
</dbReference>